<dbReference type="Gene3D" id="3.40.1580.10">
    <property type="entry name" value="SMI1/KNR4-like"/>
    <property type="match status" value="1"/>
</dbReference>
<reference evidence="2 3" key="1">
    <citation type="submission" date="2019-10" db="EMBL/GenBank/DDBJ databases">
        <title>Taxonomy of Antarctic Massilia spp.: description of Massilia rubra sp. nov., Massilia aquatica sp. nov., Massilia mucilaginosa sp. nov., Massilia frigida sp. nov. isolated from streams, lakes and regoliths.</title>
        <authorList>
            <person name="Holochova P."/>
            <person name="Sedlacek I."/>
            <person name="Kralova S."/>
            <person name="Maslanova I."/>
            <person name="Busse H.-J."/>
            <person name="Stankova E."/>
            <person name="Vrbovska V."/>
            <person name="Kovarovic V."/>
            <person name="Bartak M."/>
            <person name="Svec P."/>
            <person name="Pantucek R."/>
        </authorList>
    </citation>
    <scope>NUCLEOTIDE SEQUENCE [LARGE SCALE GENOMIC DNA]</scope>
    <source>
        <strain evidence="2 3">CCM 8733</strain>
    </source>
</reference>
<name>A0ABX0NQY6_9BURK</name>
<keyword evidence="3" id="KW-1185">Reference proteome</keyword>
<evidence type="ECO:0000313" key="3">
    <source>
        <dbReference type="Proteomes" id="UP000609726"/>
    </source>
</evidence>
<dbReference type="SUPFAM" id="SSF160631">
    <property type="entry name" value="SMI1/KNR4-like"/>
    <property type="match status" value="1"/>
</dbReference>
<feature type="domain" description="Knr4/Smi1-like" evidence="1">
    <location>
        <begin position="78"/>
        <end position="182"/>
    </location>
</feature>
<proteinExistence type="predicted"/>
<dbReference type="Pfam" id="PF09346">
    <property type="entry name" value="SMI1_KNR4"/>
    <property type="match status" value="1"/>
</dbReference>
<dbReference type="InterPro" id="IPR018958">
    <property type="entry name" value="Knr4/Smi1-like_dom"/>
</dbReference>
<protein>
    <recommendedName>
        <fullName evidence="1">Knr4/Smi1-like domain-containing protein</fullName>
    </recommendedName>
</protein>
<dbReference type="InterPro" id="IPR037883">
    <property type="entry name" value="Knr4/Smi1-like_sf"/>
</dbReference>
<sequence>MRLLVSARESGDDLDKPCSDLPCLSTKRAAPASPPHLTIRLCMTPSLPTILTALHALKERAAAPGAPRSRHDFSPCETAQSIAAIEQKTGFPVPPDLKHILLTLGGFSIDINIDGFALTFSSRPGFPHPFGGLVDVLDAKWCWEDYRDSEDFPDDDIARMNADFVCFGHCEVDQNSADHFFYDRNGHYGVLLFDQEFRNRDANNYLFELCEGENSLAPLTLEDILAPHLAPLI</sequence>
<dbReference type="RefSeq" id="WP_166873210.1">
    <property type="nucleotide sequence ID" value="NZ_WHJH01000007.1"/>
</dbReference>
<accession>A0ABX0NQY6</accession>
<comment type="caution">
    <text evidence="2">The sequence shown here is derived from an EMBL/GenBank/DDBJ whole genome shotgun (WGS) entry which is preliminary data.</text>
</comment>
<organism evidence="2 3">
    <name type="scientific">Massilia mucilaginosa</name>
    <dbReference type="NCBI Taxonomy" id="2609282"/>
    <lineage>
        <taxon>Bacteria</taxon>
        <taxon>Pseudomonadati</taxon>
        <taxon>Pseudomonadota</taxon>
        <taxon>Betaproteobacteria</taxon>
        <taxon>Burkholderiales</taxon>
        <taxon>Oxalobacteraceae</taxon>
        <taxon>Telluria group</taxon>
        <taxon>Massilia</taxon>
    </lineage>
</organism>
<dbReference type="Proteomes" id="UP000609726">
    <property type="component" value="Unassembled WGS sequence"/>
</dbReference>
<evidence type="ECO:0000313" key="2">
    <source>
        <dbReference type="EMBL" id="NHZ89194.1"/>
    </source>
</evidence>
<dbReference type="EMBL" id="WHJH01000007">
    <property type="protein sequence ID" value="NHZ89194.1"/>
    <property type="molecule type" value="Genomic_DNA"/>
</dbReference>
<gene>
    <name evidence="2" type="ORF">F2P45_09210</name>
</gene>
<evidence type="ECO:0000259" key="1">
    <source>
        <dbReference type="Pfam" id="PF09346"/>
    </source>
</evidence>